<evidence type="ECO:0000313" key="3">
    <source>
        <dbReference type="Proteomes" id="UP000231021"/>
    </source>
</evidence>
<gene>
    <name evidence="2" type="ORF">COW98_01215</name>
</gene>
<dbReference type="InterPro" id="IPR012902">
    <property type="entry name" value="N_methyl_site"/>
</dbReference>
<dbReference type="InterPro" id="IPR045584">
    <property type="entry name" value="Pilin-like"/>
</dbReference>
<sequence>MRKFKGFTLIELLIVIALLGALAVGLLAALDPFEQLK</sequence>
<dbReference type="EMBL" id="PCTB01000029">
    <property type="protein sequence ID" value="PIP62959.1"/>
    <property type="molecule type" value="Genomic_DNA"/>
</dbReference>
<accession>A0A2H0BZI4</accession>
<evidence type="ECO:0008006" key="4">
    <source>
        <dbReference type="Google" id="ProtNLM"/>
    </source>
</evidence>
<dbReference type="SUPFAM" id="SSF54523">
    <property type="entry name" value="Pili subunits"/>
    <property type="match status" value="1"/>
</dbReference>
<evidence type="ECO:0000256" key="1">
    <source>
        <dbReference type="SAM" id="Phobius"/>
    </source>
</evidence>
<keyword evidence="1" id="KW-0472">Membrane</keyword>
<evidence type="ECO:0000313" key="2">
    <source>
        <dbReference type="EMBL" id="PIP62959.1"/>
    </source>
</evidence>
<dbReference type="AlphaFoldDB" id="A0A2H0BZI4"/>
<proteinExistence type="predicted"/>
<keyword evidence="1" id="KW-0812">Transmembrane</keyword>
<feature type="transmembrane region" description="Helical" evidence="1">
    <location>
        <begin position="12"/>
        <end position="30"/>
    </location>
</feature>
<protein>
    <recommendedName>
        <fullName evidence="4">Prepilin-type cleavage/methylation domain-containing protein</fullName>
    </recommendedName>
</protein>
<name>A0A2H0BZI4_9BACT</name>
<comment type="caution">
    <text evidence="2">The sequence shown here is derived from an EMBL/GenBank/DDBJ whole genome shotgun (WGS) entry which is preliminary data.</text>
</comment>
<organism evidence="2 3">
    <name type="scientific">Candidatus Roizmanbacteria bacterium CG22_combo_CG10-13_8_21_14_all_35_9</name>
    <dbReference type="NCBI Taxonomy" id="1974861"/>
    <lineage>
        <taxon>Bacteria</taxon>
        <taxon>Candidatus Roizmaniibacteriota</taxon>
    </lineage>
</organism>
<dbReference type="Proteomes" id="UP000231021">
    <property type="component" value="Unassembled WGS sequence"/>
</dbReference>
<dbReference type="NCBIfam" id="TIGR02532">
    <property type="entry name" value="IV_pilin_GFxxxE"/>
    <property type="match status" value="1"/>
</dbReference>
<reference evidence="2 3" key="1">
    <citation type="submission" date="2017-09" db="EMBL/GenBank/DDBJ databases">
        <title>Depth-based differentiation of microbial function through sediment-hosted aquifers and enrichment of novel symbionts in the deep terrestrial subsurface.</title>
        <authorList>
            <person name="Probst A.J."/>
            <person name="Ladd B."/>
            <person name="Jarett J.K."/>
            <person name="Geller-Mcgrath D.E."/>
            <person name="Sieber C.M."/>
            <person name="Emerson J.B."/>
            <person name="Anantharaman K."/>
            <person name="Thomas B.C."/>
            <person name="Malmstrom R."/>
            <person name="Stieglmeier M."/>
            <person name="Klingl A."/>
            <person name="Woyke T."/>
            <person name="Ryan C.M."/>
            <person name="Banfield J.F."/>
        </authorList>
    </citation>
    <scope>NUCLEOTIDE SEQUENCE [LARGE SCALE GENOMIC DNA]</scope>
    <source>
        <strain evidence="2">CG22_combo_CG10-13_8_21_14_all_35_9</strain>
    </source>
</reference>
<keyword evidence="1" id="KW-1133">Transmembrane helix</keyword>
<dbReference type="Pfam" id="PF07963">
    <property type="entry name" value="N_methyl"/>
    <property type="match status" value="1"/>
</dbReference>
<dbReference type="PROSITE" id="PS00409">
    <property type="entry name" value="PROKAR_NTER_METHYL"/>
    <property type="match status" value="1"/>
</dbReference>
<feature type="non-terminal residue" evidence="2">
    <location>
        <position position="37"/>
    </location>
</feature>